<dbReference type="PANTHER" id="PTHR43194:SF5">
    <property type="entry name" value="PIMELOYL-[ACYL-CARRIER PROTEIN] METHYL ESTER ESTERASE"/>
    <property type="match status" value="1"/>
</dbReference>
<dbReference type="InterPro" id="IPR029058">
    <property type="entry name" value="AB_hydrolase_fold"/>
</dbReference>
<gene>
    <name evidence="2" type="ORF">GCM10017083_03910</name>
</gene>
<dbReference type="InterPro" id="IPR000073">
    <property type="entry name" value="AB_hydrolase_1"/>
</dbReference>
<dbReference type="Proteomes" id="UP000630353">
    <property type="component" value="Unassembled WGS sequence"/>
</dbReference>
<evidence type="ECO:0000259" key="1">
    <source>
        <dbReference type="Pfam" id="PF12697"/>
    </source>
</evidence>
<evidence type="ECO:0000313" key="3">
    <source>
        <dbReference type="Proteomes" id="UP000630353"/>
    </source>
</evidence>
<evidence type="ECO:0000313" key="2">
    <source>
        <dbReference type="EMBL" id="GHD40538.1"/>
    </source>
</evidence>
<sequence length="270" mass="28738">MPLHETDFGTVETLEWGDGEDLVVLLHALAAGPWGFGPLAERLLRPGRRIVAPALHGYGGTRVAGADHPVQAHLAVARWALRSGGRPVLLFGHSMGGLTALLAAAGRDDLAALVLFEPIVHASLDRDDPEDRALGALERGMIRRIREGVDRGDPEPALAAFIEAWNEARWGALPPKLRERLLADAERLAVETATVADYTLPAGFWPTVTTPTTVLYGDRSMALAARFAQRLAQRLPTARACCLPGLGHMAPALAADAVATAVEEALAART</sequence>
<dbReference type="PANTHER" id="PTHR43194">
    <property type="entry name" value="HYDROLASE ALPHA/BETA FOLD FAMILY"/>
    <property type="match status" value="1"/>
</dbReference>
<dbReference type="Pfam" id="PF12697">
    <property type="entry name" value="Abhydrolase_6"/>
    <property type="match status" value="1"/>
</dbReference>
<accession>A0A919CMP1</accession>
<name>A0A919CMP1_9PROT</name>
<proteinExistence type="predicted"/>
<reference evidence="2" key="2">
    <citation type="submission" date="2020-09" db="EMBL/GenBank/DDBJ databases">
        <authorList>
            <person name="Sun Q."/>
            <person name="Kim S."/>
        </authorList>
    </citation>
    <scope>NUCLEOTIDE SEQUENCE</scope>
    <source>
        <strain evidence="2">KCTC 42651</strain>
    </source>
</reference>
<organism evidence="2 3">
    <name type="scientific">Thalassobaculum fulvum</name>
    <dbReference type="NCBI Taxonomy" id="1633335"/>
    <lineage>
        <taxon>Bacteria</taxon>
        <taxon>Pseudomonadati</taxon>
        <taxon>Pseudomonadota</taxon>
        <taxon>Alphaproteobacteria</taxon>
        <taxon>Rhodospirillales</taxon>
        <taxon>Thalassobaculaceae</taxon>
        <taxon>Thalassobaculum</taxon>
    </lineage>
</organism>
<dbReference type="InterPro" id="IPR050228">
    <property type="entry name" value="Carboxylesterase_BioH"/>
</dbReference>
<keyword evidence="3" id="KW-1185">Reference proteome</keyword>
<reference evidence="2" key="1">
    <citation type="journal article" date="2014" name="Int. J. Syst. Evol. Microbiol.">
        <title>Complete genome sequence of Corynebacterium casei LMG S-19264T (=DSM 44701T), isolated from a smear-ripened cheese.</title>
        <authorList>
            <consortium name="US DOE Joint Genome Institute (JGI-PGF)"/>
            <person name="Walter F."/>
            <person name="Albersmeier A."/>
            <person name="Kalinowski J."/>
            <person name="Ruckert C."/>
        </authorList>
    </citation>
    <scope>NUCLEOTIDE SEQUENCE</scope>
    <source>
        <strain evidence="2">KCTC 42651</strain>
    </source>
</reference>
<dbReference type="SUPFAM" id="SSF53474">
    <property type="entry name" value="alpha/beta-Hydrolases"/>
    <property type="match status" value="1"/>
</dbReference>
<dbReference type="EMBL" id="BMZS01000001">
    <property type="protein sequence ID" value="GHD40538.1"/>
    <property type="molecule type" value="Genomic_DNA"/>
</dbReference>
<dbReference type="RefSeq" id="WP_189987222.1">
    <property type="nucleotide sequence ID" value="NZ_BMZS01000001.1"/>
</dbReference>
<dbReference type="AlphaFoldDB" id="A0A919CMP1"/>
<dbReference type="Gene3D" id="3.40.50.1820">
    <property type="entry name" value="alpha/beta hydrolase"/>
    <property type="match status" value="1"/>
</dbReference>
<comment type="caution">
    <text evidence="2">The sequence shown here is derived from an EMBL/GenBank/DDBJ whole genome shotgun (WGS) entry which is preliminary data.</text>
</comment>
<feature type="domain" description="AB hydrolase-1" evidence="1">
    <location>
        <begin position="23"/>
        <end position="260"/>
    </location>
</feature>
<protein>
    <recommendedName>
        <fullName evidence="1">AB hydrolase-1 domain-containing protein</fullName>
    </recommendedName>
</protein>